<evidence type="ECO:0000256" key="3">
    <source>
        <dbReference type="ARBA" id="ARBA00022989"/>
    </source>
</evidence>
<dbReference type="FunFam" id="1.20.1250.20:FF:000023">
    <property type="entry name" value="Solute carrier family 22 member 6"/>
    <property type="match status" value="2"/>
</dbReference>
<dbReference type="SUPFAM" id="SSF103473">
    <property type="entry name" value="MFS general substrate transporter"/>
    <property type="match status" value="2"/>
</dbReference>
<feature type="transmembrane region" description="Helical" evidence="5">
    <location>
        <begin position="465"/>
        <end position="482"/>
    </location>
</feature>
<feature type="transmembrane region" description="Helical" evidence="5">
    <location>
        <begin position="734"/>
        <end position="755"/>
    </location>
</feature>
<feature type="transmembrane region" description="Helical" evidence="5">
    <location>
        <begin position="158"/>
        <end position="183"/>
    </location>
</feature>
<feature type="transmembrane region" description="Helical" evidence="5">
    <location>
        <begin position="535"/>
        <end position="556"/>
    </location>
</feature>
<dbReference type="GO" id="GO:0016020">
    <property type="term" value="C:membrane"/>
    <property type="evidence" value="ECO:0007669"/>
    <property type="project" value="UniProtKB-SubCell"/>
</dbReference>
<feature type="transmembrane region" description="Helical" evidence="5">
    <location>
        <begin position="949"/>
        <end position="972"/>
    </location>
</feature>
<feature type="transmembrane region" description="Helical" evidence="5">
    <location>
        <begin position="926"/>
        <end position="943"/>
    </location>
</feature>
<evidence type="ECO:0000313" key="8">
    <source>
        <dbReference type="Proteomes" id="UP001162480"/>
    </source>
</evidence>
<feature type="transmembrane region" description="Helical" evidence="5">
    <location>
        <begin position="195"/>
        <end position="217"/>
    </location>
</feature>
<feature type="transmembrane region" description="Helical" evidence="5">
    <location>
        <begin position="376"/>
        <end position="393"/>
    </location>
</feature>
<dbReference type="GO" id="GO:0022857">
    <property type="term" value="F:transmembrane transporter activity"/>
    <property type="evidence" value="ECO:0007669"/>
    <property type="project" value="InterPro"/>
</dbReference>
<organism evidence="7 8">
    <name type="scientific">Octopus vulgaris</name>
    <name type="common">Common octopus</name>
    <dbReference type="NCBI Taxonomy" id="6645"/>
    <lineage>
        <taxon>Eukaryota</taxon>
        <taxon>Metazoa</taxon>
        <taxon>Spiralia</taxon>
        <taxon>Lophotrochozoa</taxon>
        <taxon>Mollusca</taxon>
        <taxon>Cephalopoda</taxon>
        <taxon>Coleoidea</taxon>
        <taxon>Octopodiformes</taxon>
        <taxon>Octopoda</taxon>
        <taxon>Incirrata</taxon>
        <taxon>Octopodidae</taxon>
        <taxon>Octopus</taxon>
    </lineage>
</organism>
<feature type="transmembrane region" description="Helical" evidence="5">
    <location>
        <begin position="109"/>
        <end position="128"/>
    </location>
</feature>
<feature type="transmembrane region" description="Helical" evidence="5">
    <location>
        <begin position="346"/>
        <end position="369"/>
    </location>
</feature>
<dbReference type="AlphaFoldDB" id="A0AA36BD41"/>
<dbReference type="EMBL" id="OX597826">
    <property type="protein sequence ID" value="CAI9732226.1"/>
    <property type="molecule type" value="Genomic_DNA"/>
</dbReference>
<dbReference type="Proteomes" id="UP001162480">
    <property type="component" value="Chromosome 13"/>
</dbReference>
<keyword evidence="8" id="KW-1185">Reference proteome</keyword>
<comment type="subcellular location">
    <subcellularLocation>
        <location evidence="1">Membrane</location>
        <topology evidence="1">Multi-pass membrane protein</topology>
    </subcellularLocation>
</comment>
<feature type="transmembrane region" description="Helical" evidence="5">
    <location>
        <begin position="896"/>
        <end position="917"/>
    </location>
</feature>
<feature type="transmembrane region" description="Helical" evidence="5">
    <location>
        <begin position="984"/>
        <end position="1004"/>
    </location>
</feature>
<dbReference type="InterPro" id="IPR005828">
    <property type="entry name" value="MFS_sugar_transport-like"/>
</dbReference>
<feature type="transmembrane region" description="Helical" evidence="5">
    <location>
        <begin position="442"/>
        <end position="459"/>
    </location>
</feature>
<dbReference type="CDD" id="cd17317">
    <property type="entry name" value="MFS_SLC22"/>
    <property type="match status" value="1"/>
</dbReference>
<feature type="domain" description="Major facilitator superfamily (MFS) profile" evidence="6">
    <location>
        <begin position="597"/>
        <end position="1037"/>
    </location>
</feature>
<dbReference type="Pfam" id="PF00083">
    <property type="entry name" value="Sugar_tr"/>
    <property type="match status" value="2"/>
</dbReference>
<keyword evidence="2 5" id="KW-0812">Transmembrane</keyword>
<dbReference type="PROSITE" id="PS50850">
    <property type="entry name" value="MFS"/>
    <property type="match status" value="2"/>
</dbReference>
<reference evidence="7" key="1">
    <citation type="submission" date="2023-08" db="EMBL/GenBank/DDBJ databases">
        <authorList>
            <person name="Alioto T."/>
            <person name="Alioto T."/>
            <person name="Gomez Garrido J."/>
        </authorList>
    </citation>
    <scope>NUCLEOTIDE SEQUENCE</scope>
</reference>
<evidence type="ECO:0000256" key="4">
    <source>
        <dbReference type="ARBA" id="ARBA00023136"/>
    </source>
</evidence>
<evidence type="ECO:0000259" key="6">
    <source>
        <dbReference type="PROSITE" id="PS50850"/>
    </source>
</evidence>
<feature type="transmembrane region" description="Helical" evidence="5">
    <location>
        <begin position="698"/>
        <end position="722"/>
    </location>
</feature>
<feature type="transmembrane region" description="Helical" evidence="5">
    <location>
        <begin position="44"/>
        <end position="66"/>
    </location>
</feature>
<feature type="transmembrane region" description="Helical" evidence="5">
    <location>
        <begin position="864"/>
        <end position="884"/>
    </location>
</feature>
<dbReference type="Gene3D" id="1.20.1250.20">
    <property type="entry name" value="MFS general substrate transporter like domains"/>
    <property type="match status" value="2"/>
</dbReference>
<dbReference type="InterPro" id="IPR020846">
    <property type="entry name" value="MFS_dom"/>
</dbReference>
<gene>
    <name evidence="7" type="ORF">OCTVUL_1B005502</name>
</gene>
<feature type="transmembrane region" description="Helical" evidence="5">
    <location>
        <begin position="314"/>
        <end position="334"/>
    </location>
</feature>
<evidence type="ECO:0000313" key="7">
    <source>
        <dbReference type="EMBL" id="CAI9732226.1"/>
    </source>
</evidence>
<keyword evidence="4 5" id="KW-0472">Membrane</keyword>
<evidence type="ECO:0000256" key="1">
    <source>
        <dbReference type="ARBA" id="ARBA00004141"/>
    </source>
</evidence>
<keyword evidence="3 5" id="KW-1133">Transmembrane helix</keyword>
<feature type="transmembrane region" description="Helical" evidence="5">
    <location>
        <begin position="399"/>
        <end position="421"/>
    </location>
</feature>
<sequence length="1050" mass="118796">MENNLMELSDVNETTISEFKVSSNSEITEEILKKCGGYGLFQKICTAFVLTFLILDALSYLTVVFIREEVAFACYPANFNESMIPSNISLDEFLNDYDLVCDREWLKNIAAPAMFGGVLVGALTVAPFSDKFGRFKIYIFGEIFYLLCRAVKLNSPNYVMLVVMYFLEGLAQSFSFLVTYTILIECVSQDYRMPLNFISHGAFAIGEILLAGVAYLIRDWKHLQYATCLPRVVLVVVAFKYLPESPRWLLNKKRFAKAERAFEKMARTNKKDSRGAINLIRMLQAEAESNPGTNRKFQDKTYTALHLLKKPRRAMISINLWFCWFVNSMLYYGVTLNSVDMSGNKYLNFLMISVIEIPSGILGVVLYHYFGHRKPLFFLMVFGGINCIVSNFVPTGNFWYPLILTVLGKLGATASFSGVYLTSAELFPTVVRNIGLGTSSSFARVGSLVSPLILGLTVYGSWIPLTVYGILGIFSGFLILLLPEMKESSLLQTFEEMDNLKDISQTAYAAYLSISEITEEILKNCGGFGPYQKKLTAFVILYVVFDALQFLTMVFVREKVPFACYPSNFNESLIPSNITLNEFLDKITTEDDECSVYRLDMEEGFYYLPVSNSTKEPCSNGRMFNTKEFSTVVSEFDLVCEKEWMRNLIVSIMFVGVLIGSSVCGILSDKIGRFKTYCFSEIVYLICAITKINSTNYTMFVIMYFLEGFGQAGTFMMLYTILVECVSQNYRMPLNFAVHGIFAVGEMLLAGLAYGLRDWKYLLYATCLPHIPLLIIAMKYLPESPRWLLSKRKFEKAKKSFNRIARANKKDDEKMANLWKLQREVESKSINHEQTDGDTYIRNNRKSEKKSSTAIDLFKKPRRVLISTNLWFNWIVNSMLYYGVTLNSIDMSGNRYLNFLLISAVEIPAGFIGYIFFHWFGHRKPLCFFMVFAGLNCIVSNFAPKANLWLPLMLTVLGKLGGSASFNGIYLTSVELFPTVVRNSGIGIASSVSRVGAILAPQILGLSVYLSWLPLSIYGALGILGGFLILLLPEMKDSYLLETLEDMDNL</sequence>
<name>A0AA36BD41_OCTVU</name>
<dbReference type="InterPro" id="IPR036259">
    <property type="entry name" value="MFS_trans_sf"/>
</dbReference>
<evidence type="ECO:0000256" key="2">
    <source>
        <dbReference type="ARBA" id="ARBA00022692"/>
    </source>
</evidence>
<evidence type="ECO:0000256" key="5">
    <source>
        <dbReference type="SAM" id="Phobius"/>
    </source>
</evidence>
<accession>A0AA36BD41</accession>
<feature type="transmembrane region" description="Helical" evidence="5">
    <location>
        <begin position="648"/>
        <end position="667"/>
    </location>
</feature>
<feature type="transmembrane region" description="Helical" evidence="5">
    <location>
        <begin position="1010"/>
        <end position="1032"/>
    </location>
</feature>
<feature type="domain" description="Major facilitator superfamily (MFS) profile" evidence="6">
    <location>
        <begin position="66"/>
        <end position="487"/>
    </location>
</feature>
<proteinExistence type="predicted"/>
<dbReference type="PANTHER" id="PTHR24064">
    <property type="entry name" value="SOLUTE CARRIER FAMILY 22 MEMBER"/>
    <property type="match status" value="1"/>
</dbReference>
<protein>
    <submittedName>
        <fullName evidence="7">Organic cation transporter protein-like isoform X1</fullName>
    </submittedName>
</protein>